<reference evidence="1 2" key="1">
    <citation type="submission" date="2021-06" db="EMBL/GenBank/DDBJ databases">
        <authorList>
            <person name="Palmer J.M."/>
        </authorList>
    </citation>
    <scope>NUCLEOTIDE SEQUENCE [LARGE SCALE GENOMIC DNA]</scope>
    <source>
        <strain evidence="1 2">GA_2019</strain>
        <tissue evidence="1">Muscle</tissue>
    </source>
</reference>
<dbReference type="EMBL" id="JAHRIO010090233">
    <property type="protein sequence ID" value="MEQ2187554.1"/>
    <property type="molecule type" value="Genomic_DNA"/>
</dbReference>
<keyword evidence="2" id="KW-1185">Reference proteome</keyword>
<evidence type="ECO:0008006" key="3">
    <source>
        <dbReference type="Google" id="ProtNLM"/>
    </source>
</evidence>
<gene>
    <name evidence="1" type="ORF">GOODEAATRI_005870</name>
</gene>
<name>A0ABV0PVN2_9TELE</name>
<dbReference type="Proteomes" id="UP001476798">
    <property type="component" value="Unassembled WGS sequence"/>
</dbReference>
<evidence type="ECO:0000313" key="1">
    <source>
        <dbReference type="EMBL" id="MEQ2187554.1"/>
    </source>
</evidence>
<proteinExistence type="predicted"/>
<evidence type="ECO:0000313" key="2">
    <source>
        <dbReference type="Proteomes" id="UP001476798"/>
    </source>
</evidence>
<accession>A0ABV0PVN2</accession>
<sequence>MSRYLCVLMARRDAVRGDAVSPDGVAAWALRAKRWGEERGQKDLHIWNHFRSARALAVKGSTGSFSFHTRHPSAGVRQLKGSPASSQLTVGTWFKLYSLALSRRLAMLLAMFIPWDVLVLEQVGG</sequence>
<organism evidence="1 2">
    <name type="scientific">Goodea atripinnis</name>
    <dbReference type="NCBI Taxonomy" id="208336"/>
    <lineage>
        <taxon>Eukaryota</taxon>
        <taxon>Metazoa</taxon>
        <taxon>Chordata</taxon>
        <taxon>Craniata</taxon>
        <taxon>Vertebrata</taxon>
        <taxon>Euteleostomi</taxon>
        <taxon>Actinopterygii</taxon>
        <taxon>Neopterygii</taxon>
        <taxon>Teleostei</taxon>
        <taxon>Neoteleostei</taxon>
        <taxon>Acanthomorphata</taxon>
        <taxon>Ovalentaria</taxon>
        <taxon>Atherinomorphae</taxon>
        <taxon>Cyprinodontiformes</taxon>
        <taxon>Goodeidae</taxon>
        <taxon>Goodea</taxon>
    </lineage>
</organism>
<comment type="caution">
    <text evidence="1">The sequence shown here is derived from an EMBL/GenBank/DDBJ whole genome shotgun (WGS) entry which is preliminary data.</text>
</comment>
<protein>
    <recommendedName>
        <fullName evidence="3">MHC class I antigen</fullName>
    </recommendedName>
</protein>